<sequence>MSEVKQILEWTYWKAVVRYGHVGKRNEVSVARYLVMPGDATTIDVMSLIEEMPGTKNRAMASIQKIDHMEYLEGVRAEKEDFFLQSLFDGRKAL</sequence>
<comment type="caution">
    <text evidence="1">The sequence shown here is derived from an EMBL/GenBank/DDBJ whole genome shotgun (WGS) entry which is preliminary data.</text>
</comment>
<accession>A0ABU8ELU6</accession>
<organism evidence="1 2">
    <name type="scientific">Exiguobacterium indicum</name>
    <dbReference type="NCBI Taxonomy" id="296995"/>
    <lineage>
        <taxon>Bacteria</taxon>
        <taxon>Bacillati</taxon>
        <taxon>Bacillota</taxon>
        <taxon>Bacilli</taxon>
        <taxon>Bacillales</taxon>
        <taxon>Bacillales Family XII. Incertae Sedis</taxon>
        <taxon>Exiguobacterium</taxon>
    </lineage>
</organism>
<name>A0ABU8ELU6_9BACL</name>
<evidence type="ECO:0000313" key="1">
    <source>
        <dbReference type="EMBL" id="MEI4463859.1"/>
    </source>
</evidence>
<keyword evidence="2" id="KW-1185">Reference proteome</keyword>
<dbReference type="RefSeq" id="WP_336449702.1">
    <property type="nucleotide sequence ID" value="NZ_JBAWKY010000006.1"/>
</dbReference>
<protein>
    <submittedName>
        <fullName evidence="1">Uncharacterized protein</fullName>
    </submittedName>
</protein>
<dbReference type="Proteomes" id="UP001387110">
    <property type="component" value="Unassembled WGS sequence"/>
</dbReference>
<gene>
    <name evidence="1" type="ORF">SZL87_15645</name>
</gene>
<dbReference type="EMBL" id="JBAWKY010000006">
    <property type="protein sequence ID" value="MEI4463859.1"/>
    <property type="molecule type" value="Genomic_DNA"/>
</dbReference>
<evidence type="ECO:0000313" key="2">
    <source>
        <dbReference type="Proteomes" id="UP001387110"/>
    </source>
</evidence>
<proteinExistence type="predicted"/>
<reference evidence="1 2" key="1">
    <citation type="submission" date="2023-12" db="EMBL/GenBank/DDBJ databases">
        <authorList>
            <person name="Easwaran N."/>
            <person name="Lazarus H.P.S."/>
        </authorList>
    </citation>
    <scope>NUCLEOTIDE SEQUENCE [LARGE SCALE GENOMIC DNA]</scope>
    <source>
        <strain evidence="1 2">VIT-2023</strain>
    </source>
</reference>